<dbReference type="Pfam" id="PF12833">
    <property type="entry name" value="HTH_18"/>
    <property type="match status" value="1"/>
</dbReference>
<dbReference type="OrthoDB" id="2559672at2"/>
<dbReference type="SMART" id="SM00342">
    <property type="entry name" value="HTH_ARAC"/>
    <property type="match status" value="1"/>
</dbReference>
<keyword evidence="3" id="KW-0804">Transcription</keyword>
<evidence type="ECO:0000313" key="6">
    <source>
        <dbReference type="Proteomes" id="UP000294257"/>
    </source>
</evidence>
<dbReference type="EMBL" id="SGWQ01000012">
    <property type="protein sequence ID" value="RZS32522.1"/>
    <property type="molecule type" value="Genomic_DNA"/>
</dbReference>
<protein>
    <submittedName>
        <fullName evidence="5">AraC family transcriptional regulator</fullName>
    </submittedName>
</protein>
<name>A0A4Q7KF77_9PSEU</name>
<accession>A0A4Q7KF77</accession>
<gene>
    <name evidence="5" type="ORF">EV193_112156</name>
</gene>
<comment type="caution">
    <text evidence="5">The sequence shown here is derived from an EMBL/GenBank/DDBJ whole genome shotgun (WGS) entry which is preliminary data.</text>
</comment>
<evidence type="ECO:0000256" key="3">
    <source>
        <dbReference type="ARBA" id="ARBA00023163"/>
    </source>
</evidence>
<dbReference type="PANTHER" id="PTHR46796">
    <property type="entry name" value="HTH-TYPE TRANSCRIPTIONAL ACTIVATOR RHAS-RELATED"/>
    <property type="match status" value="1"/>
</dbReference>
<proteinExistence type="predicted"/>
<evidence type="ECO:0000259" key="4">
    <source>
        <dbReference type="PROSITE" id="PS01124"/>
    </source>
</evidence>
<keyword evidence="1" id="KW-0805">Transcription regulation</keyword>
<dbReference type="AlphaFoldDB" id="A0A4Q7KF77"/>
<dbReference type="RefSeq" id="WP_130347961.1">
    <property type="nucleotide sequence ID" value="NZ_SGWQ01000012.1"/>
</dbReference>
<dbReference type="InterPro" id="IPR050204">
    <property type="entry name" value="AraC_XylS_family_regulators"/>
</dbReference>
<evidence type="ECO:0000256" key="2">
    <source>
        <dbReference type="ARBA" id="ARBA00023125"/>
    </source>
</evidence>
<dbReference type="Proteomes" id="UP000294257">
    <property type="component" value="Unassembled WGS sequence"/>
</dbReference>
<dbReference type="PROSITE" id="PS01124">
    <property type="entry name" value="HTH_ARAC_FAMILY_2"/>
    <property type="match status" value="1"/>
</dbReference>
<evidence type="ECO:0000313" key="5">
    <source>
        <dbReference type="EMBL" id="RZS32522.1"/>
    </source>
</evidence>
<evidence type="ECO:0000256" key="1">
    <source>
        <dbReference type="ARBA" id="ARBA00023015"/>
    </source>
</evidence>
<dbReference type="GO" id="GO:0043565">
    <property type="term" value="F:sequence-specific DNA binding"/>
    <property type="evidence" value="ECO:0007669"/>
    <property type="project" value="InterPro"/>
</dbReference>
<reference evidence="5 6" key="1">
    <citation type="submission" date="2019-02" db="EMBL/GenBank/DDBJ databases">
        <title>Genomic Encyclopedia of Type Strains, Phase IV (KMG-IV): sequencing the most valuable type-strain genomes for metagenomic binning, comparative biology and taxonomic classification.</title>
        <authorList>
            <person name="Goeker M."/>
        </authorList>
    </citation>
    <scope>NUCLEOTIDE SEQUENCE [LARGE SCALE GENOMIC DNA]</scope>
    <source>
        <strain evidence="5 6">DSM 101727</strain>
    </source>
</reference>
<dbReference type="Gene3D" id="1.10.10.60">
    <property type="entry name" value="Homeodomain-like"/>
    <property type="match status" value="1"/>
</dbReference>
<feature type="domain" description="HTH araC/xylS-type" evidence="4">
    <location>
        <begin position="147"/>
        <end position="246"/>
    </location>
</feature>
<keyword evidence="2" id="KW-0238">DNA-binding</keyword>
<sequence>MTSISYQLAEQSVAPFTTADGHRTWTHLPDAATTVVFRTTAGGRGDLLVVGPRTRASYHPDKDVPLCVKIRVRPGWASELLGRPVGGLTDQVVPIERLWHEDGARLTAELTELAVGGPAAAATIRRTLEDALAERLTEASPRHRDHGRLVRTAIAGLSQGPRPLSVHDLARRLRISERQLRNVFTSAVGVSPKRFAAIDRVRTVLAGAGRDELAGLAAAAGYYDQSHMTAEFRATMGVPPARFIAGRLPTPVACSA</sequence>
<organism evidence="5 6">
    <name type="scientific">Herbihabitans rhizosphaerae</name>
    <dbReference type="NCBI Taxonomy" id="1872711"/>
    <lineage>
        <taxon>Bacteria</taxon>
        <taxon>Bacillati</taxon>
        <taxon>Actinomycetota</taxon>
        <taxon>Actinomycetes</taxon>
        <taxon>Pseudonocardiales</taxon>
        <taxon>Pseudonocardiaceae</taxon>
        <taxon>Herbihabitans</taxon>
    </lineage>
</organism>
<dbReference type="InterPro" id="IPR018060">
    <property type="entry name" value="HTH_AraC"/>
</dbReference>
<dbReference type="GO" id="GO:0003700">
    <property type="term" value="F:DNA-binding transcription factor activity"/>
    <property type="evidence" value="ECO:0007669"/>
    <property type="project" value="InterPro"/>
</dbReference>
<keyword evidence="6" id="KW-1185">Reference proteome</keyword>